<dbReference type="HOGENOM" id="CLU_1646706_0_0_1"/>
<reference evidence="2" key="2">
    <citation type="submission" date="2015-06" db="UniProtKB">
        <authorList>
            <consortium name="EnsemblPlants"/>
        </authorList>
    </citation>
    <scope>IDENTIFICATION</scope>
    <source>
        <strain evidence="2">DM1-3 516 R44</strain>
    </source>
</reference>
<dbReference type="Pfam" id="PF20167">
    <property type="entry name" value="Transposase_32"/>
    <property type="match status" value="1"/>
</dbReference>
<dbReference type="PANTHER" id="PTHR33180">
    <property type="entry name" value="PHOTOSYSTEM II CP43 REACTION CENTER PROTEIN"/>
    <property type="match status" value="1"/>
</dbReference>
<evidence type="ECO:0000313" key="2">
    <source>
        <dbReference type="EnsemblPlants" id="PGSC0003DMT400096374"/>
    </source>
</evidence>
<dbReference type="PaxDb" id="4113-PGSC0003DMT400096374"/>
<evidence type="ECO:0000259" key="1">
    <source>
        <dbReference type="Pfam" id="PF20167"/>
    </source>
</evidence>
<dbReference type="InParanoid" id="M1DYA2"/>
<protein>
    <recommendedName>
        <fullName evidence="1">Putative plant transposon protein domain-containing protein</fullName>
    </recommendedName>
</protein>
<evidence type="ECO:0000313" key="3">
    <source>
        <dbReference type="Proteomes" id="UP000011115"/>
    </source>
</evidence>
<dbReference type="EnsemblPlants" id="PGSC0003DMT400096374">
    <property type="protein sequence ID" value="PGSC0003DMT400096374"/>
    <property type="gene ID" value="PGSC0003DMG400045945"/>
</dbReference>
<proteinExistence type="predicted"/>
<name>M1DYA2_SOLTU</name>
<organism evidence="2 3">
    <name type="scientific">Solanum tuberosum</name>
    <name type="common">Potato</name>
    <dbReference type="NCBI Taxonomy" id="4113"/>
    <lineage>
        <taxon>Eukaryota</taxon>
        <taxon>Viridiplantae</taxon>
        <taxon>Streptophyta</taxon>
        <taxon>Embryophyta</taxon>
        <taxon>Tracheophyta</taxon>
        <taxon>Spermatophyta</taxon>
        <taxon>Magnoliopsida</taxon>
        <taxon>eudicotyledons</taxon>
        <taxon>Gunneridae</taxon>
        <taxon>Pentapetalae</taxon>
        <taxon>asterids</taxon>
        <taxon>lamiids</taxon>
        <taxon>Solanales</taxon>
        <taxon>Solanaceae</taxon>
        <taxon>Solanoideae</taxon>
        <taxon>Solaneae</taxon>
        <taxon>Solanum</taxon>
    </lineage>
</organism>
<dbReference type="AlphaFoldDB" id="M1DYA2"/>
<feature type="domain" description="Putative plant transposon protein" evidence="1">
    <location>
        <begin position="29"/>
        <end position="127"/>
    </location>
</feature>
<sequence length="161" mass="18377">MSSGLDLNPDQPEFPQLLLLRQQTQFQLREFYEAYGELVTKNKKKANEFKPVKSVMVRGKEVECNSEYINTLLGRPLHYVLPYEGLPIAQCIDDLNGWLTPLISDTTPRWIVVGAPIEKRDLNIAARRCIDMGLLISQEMAMRAKQKLTSLPFPVLITEIC</sequence>
<dbReference type="PANTHER" id="PTHR33180:SF31">
    <property type="entry name" value="POLYPROTEIN PROTEIN"/>
    <property type="match status" value="1"/>
</dbReference>
<accession>M1DYA2</accession>
<reference evidence="3" key="1">
    <citation type="journal article" date="2011" name="Nature">
        <title>Genome sequence and analysis of the tuber crop potato.</title>
        <authorList>
            <consortium name="The Potato Genome Sequencing Consortium"/>
        </authorList>
    </citation>
    <scope>NUCLEOTIDE SEQUENCE [LARGE SCALE GENOMIC DNA]</scope>
    <source>
        <strain evidence="3">cv. DM1-3 516 R44</strain>
    </source>
</reference>
<keyword evidence="3" id="KW-1185">Reference proteome</keyword>
<dbReference type="Gramene" id="PGSC0003DMT400096374">
    <property type="protein sequence ID" value="PGSC0003DMT400096374"/>
    <property type="gene ID" value="PGSC0003DMG400045945"/>
</dbReference>
<dbReference type="InterPro" id="IPR046796">
    <property type="entry name" value="Transposase_32_dom"/>
</dbReference>
<dbReference type="Proteomes" id="UP000011115">
    <property type="component" value="Unassembled WGS sequence"/>
</dbReference>